<accession>A0A2V0QFR3</accession>
<protein>
    <submittedName>
        <fullName evidence="1">Uncharacterized protein</fullName>
    </submittedName>
</protein>
<evidence type="ECO:0000313" key="1">
    <source>
        <dbReference type="EMBL" id="GBH09418.1"/>
    </source>
</evidence>
<comment type="caution">
    <text evidence="1">The sequence shown here is derived from an EMBL/GenBank/DDBJ whole genome shotgun (WGS) entry which is preliminary data.</text>
</comment>
<organism evidence="1 2">
    <name type="scientific">Pseudomonas syringae pv. actinidiae</name>
    <dbReference type="NCBI Taxonomy" id="103796"/>
    <lineage>
        <taxon>Bacteria</taxon>
        <taxon>Pseudomonadati</taxon>
        <taxon>Pseudomonadota</taxon>
        <taxon>Gammaproteobacteria</taxon>
        <taxon>Pseudomonadales</taxon>
        <taxon>Pseudomonadaceae</taxon>
        <taxon>Pseudomonas</taxon>
        <taxon>Pseudomonas syringae</taxon>
    </lineage>
</organism>
<name>A0A2V0QFR3_PSESF</name>
<dbReference type="EMBL" id="BGJZ01000122">
    <property type="protein sequence ID" value="GBH09418.1"/>
    <property type="molecule type" value="Genomic_DNA"/>
</dbReference>
<proteinExistence type="predicted"/>
<dbReference type="AlphaFoldDB" id="A0A2V0QFR3"/>
<dbReference type="Proteomes" id="UP000247480">
    <property type="component" value="Unassembled WGS sequence"/>
</dbReference>
<gene>
    <name evidence="1" type="ORF">KPSA1_02813</name>
</gene>
<evidence type="ECO:0000313" key="2">
    <source>
        <dbReference type="Proteomes" id="UP000247480"/>
    </source>
</evidence>
<sequence>MISIIIQITFRPFSCSRNIINENPANARPTGSAEA</sequence>
<reference evidence="1 2" key="1">
    <citation type="submission" date="2018-04" db="EMBL/GenBank/DDBJ databases">
        <title>Draft genome sequence of Pseudomonas syringae pv. actinidiae biovar 1 strains isolated from kiwifruit in Kagawa prefecture.</title>
        <authorList>
            <person name="Tabuchi M."/>
            <person name="Saito M."/>
            <person name="Fujiwara S."/>
            <person name="Sasa N."/>
            <person name="Akimitsu K."/>
            <person name="Gomi K."/>
            <person name="Konishi-Sugita S."/>
            <person name="Hamano K."/>
            <person name="Kataoka I."/>
        </authorList>
    </citation>
    <scope>NUCLEOTIDE SEQUENCE [LARGE SCALE GENOMIC DNA]</scope>
    <source>
        <strain evidence="1 2">MAFF212206</strain>
    </source>
</reference>